<proteinExistence type="predicted"/>
<evidence type="ECO:0000256" key="1">
    <source>
        <dbReference type="SAM" id="Coils"/>
    </source>
</evidence>
<feature type="coiled-coil region" evidence="1">
    <location>
        <begin position="112"/>
        <end position="149"/>
    </location>
</feature>
<organism evidence="4 6">
    <name type="scientific">Chryseobacterium vrystaatense</name>
    <dbReference type="NCBI Taxonomy" id="307480"/>
    <lineage>
        <taxon>Bacteria</taxon>
        <taxon>Pseudomonadati</taxon>
        <taxon>Bacteroidota</taxon>
        <taxon>Flavobacteriia</taxon>
        <taxon>Flavobacteriales</taxon>
        <taxon>Weeksellaceae</taxon>
        <taxon>Chryseobacterium group</taxon>
        <taxon>Chryseobacterium</taxon>
    </lineage>
</organism>
<feature type="transmembrane region" description="Helical" evidence="2">
    <location>
        <begin position="93"/>
        <end position="116"/>
    </location>
</feature>
<name>A0A1M5H8D3_9FLAO</name>
<evidence type="ECO:0000313" key="5">
    <source>
        <dbReference type="Proteomes" id="UP000028719"/>
    </source>
</evidence>
<sequence>MGFFYDEFSKSLRNSVKILIGNFEMLFIFVIYSKLKIKIIIDTINFNMEKKFKIILIGLSIFTLLLFLIDSYFDTSNLEKNQNIIFDSDKLQQYVRGLALSLLILIITIAIIEIYIRNLQAIKIRKESAEQLNKAIKLLLLSLNAYQKKLYFLLYDESRKDMINYSPNFPFKYLANIFDVNNDLGTTIVTKPRIKDYNHAYNQFKSEIRSVYLNSNLTTDSNLYIILDELIDNLEENENFESLVDYSQNTKLQEFTLNIIRESQVNMELAASNVMNPYIYLYKSINSILNFKEKLKGLQSNFIS</sequence>
<reference evidence="3 5" key="1">
    <citation type="submission" date="2014-07" db="EMBL/GenBank/DDBJ databases">
        <title>Genome of Chryseobacterium vrystaatense LMG 22846.</title>
        <authorList>
            <person name="Pipes S.E."/>
            <person name="Stropko S.J."/>
            <person name="Newman J.D."/>
        </authorList>
    </citation>
    <scope>NUCLEOTIDE SEQUENCE [LARGE SCALE GENOMIC DNA]</scope>
    <source>
        <strain evidence="3 5">LMG 22846</strain>
    </source>
</reference>
<protein>
    <submittedName>
        <fullName evidence="4">Uncharacterized protein</fullName>
    </submittedName>
</protein>
<keyword evidence="2" id="KW-0472">Membrane</keyword>
<feature type="transmembrane region" description="Helical" evidence="2">
    <location>
        <begin position="15"/>
        <end position="33"/>
    </location>
</feature>
<gene>
    <name evidence="3" type="ORF">IW16_18990</name>
    <name evidence="4" type="ORF">SAMN02787073_3612</name>
</gene>
<evidence type="ECO:0000256" key="2">
    <source>
        <dbReference type="SAM" id="Phobius"/>
    </source>
</evidence>
<evidence type="ECO:0000313" key="6">
    <source>
        <dbReference type="Proteomes" id="UP000184108"/>
    </source>
</evidence>
<keyword evidence="1" id="KW-0175">Coiled coil</keyword>
<dbReference type="EMBL" id="FQVE01000004">
    <property type="protein sequence ID" value="SHG12153.1"/>
    <property type="molecule type" value="Genomic_DNA"/>
</dbReference>
<dbReference type="Proteomes" id="UP000184108">
    <property type="component" value="Unassembled WGS sequence"/>
</dbReference>
<dbReference type="AlphaFoldDB" id="A0A1M5H8D3"/>
<dbReference type="EMBL" id="JPRI01000008">
    <property type="protein sequence ID" value="KFF24416.1"/>
    <property type="molecule type" value="Genomic_DNA"/>
</dbReference>
<keyword evidence="5" id="KW-1185">Reference proteome</keyword>
<accession>A0A1M5H8D3</accession>
<reference evidence="4" key="3">
    <citation type="submission" date="2016-11" db="EMBL/GenBank/DDBJ databases">
        <authorList>
            <person name="Jaros S."/>
            <person name="Januszkiewicz K."/>
            <person name="Wedrychowicz H."/>
        </authorList>
    </citation>
    <scope>NUCLEOTIDE SEQUENCE [LARGE SCALE GENOMIC DNA]</scope>
    <source>
        <strain evidence="4">YR203</strain>
    </source>
</reference>
<keyword evidence="2" id="KW-0812">Transmembrane</keyword>
<keyword evidence="2" id="KW-1133">Transmembrane helix</keyword>
<evidence type="ECO:0000313" key="4">
    <source>
        <dbReference type="EMBL" id="SHG12153.1"/>
    </source>
</evidence>
<evidence type="ECO:0000313" key="3">
    <source>
        <dbReference type="EMBL" id="KFF24416.1"/>
    </source>
</evidence>
<feature type="transmembrane region" description="Helical" evidence="2">
    <location>
        <begin position="54"/>
        <end position="73"/>
    </location>
</feature>
<reference evidence="6" key="2">
    <citation type="submission" date="2016-11" db="EMBL/GenBank/DDBJ databases">
        <authorList>
            <person name="Varghese N."/>
            <person name="Submissions S."/>
        </authorList>
    </citation>
    <scope>NUCLEOTIDE SEQUENCE [LARGE SCALE GENOMIC DNA]</scope>
    <source>
        <strain evidence="6">YR203</strain>
    </source>
</reference>
<dbReference type="Proteomes" id="UP000028719">
    <property type="component" value="Unassembled WGS sequence"/>
</dbReference>